<keyword evidence="1" id="KW-0677">Repeat</keyword>
<keyword evidence="5" id="KW-1185">Reference proteome</keyword>
<dbReference type="Gene3D" id="1.25.40.10">
    <property type="entry name" value="Tetratricopeptide repeat domain"/>
    <property type="match status" value="2"/>
</dbReference>
<dbReference type="InterPro" id="IPR051012">
    <property type="entry name" value="CellSynth/LPSAsmb/PSIAsmb"/>
</dbReference>
<comment type="caution">
    <text evidence="4">The sequence shown here is derived from an EMBL/GenBank/DDBJ whole genome shotgun (WGS) entry which is preliminary data.</text>
</comment>
<evidence type="ECO:0000256" key="2">
    <source>
        <dbReference type="ARBA" id="ARBA00022803"/>
    </source>
</evidence>
<dbReference type="RefSeq" id="WP_117327042.1">
    <property type="nucleotide sequence ID" value="NZ_QVTE01000033.1"/>
</dbReference>
<dbReference type="OrthoDB" id="2080803at2"/>
<evidence type="ECO:0000313" key="4">
    <source>
        <dbReference type="EMBL" id="RFU68518.1"/>
    </source>
</evidence>
<gene>
    <name evidence="4" type="ORF">D0469_12175</name>
</gene>
<name>A0A372LN08_9BACI</name>
<accession>A0A372LN08</accession>
<keyword evidence="2 3" id="KW-0802">TPR repeat</keyword>
<evidence type="ECO:0000256" key="1">
    <source>
        <dbReference type="ARBA" id="ARBA00022737"/>
    </source>
</evidence>
<dbReference type="InterPro" id="IPR011990">
    <property type="entry name" value="TPR-like_helical_dom_sf"/>
</dbReference>
<sequence>MNSVENVLKILKNGELEKAFSHINQIKKSESDEDILLLAEEITQLGFIEQGKDLFEFLLQKYPDEGEILLSLAEILTEMDKEDEAMLLLEQIDPEDDIYPSALLLEADLYQMQGMDEVSERKLHQAKQALPDEILIDFALGELYYQQGKFVESIASFEKVLPVMEEVGGIDISQRMAEALSSSGQFEAALPYFDKALENKLEINTLFEYGLTAYQAGYYETAVAKLSELKELDPEYHSLYLFLARSYEQLEELELSLKSVMEGIKADEFNKELYFFGGKIALKTGREQEAEDMFREALALDPGYLEAALTLMKLLVHQERHEDVVECIESIRSYGEDDPQFDWLLAVSYQGLEDYSEALNHYQKAYNSFETNQDFLNDYGYFLVEEGDRAGAREVFSKLLSENPANEEYIMMLERLEAE</sequence>
<dbReference type="Pfam" id="PF13424">
    <property type="entry name" value="TPR_12"/>
    <property type="match status" value="1"/>
</dbReference>
<dbReference type="EMBL" id="QVTE01000033">
    <property type="protein sequence ID" value="RFU68518.1"/>
    <property type="molecule type" value="Genomic_DNA"/>
</dbReference>
<protein>
    <submittedName>
        <fullName evidence="4">Uncharacterized protein</fullName>
    </submittedName>
</protein>
<evidence type="ECO:0000313" key="5">
    <source>
        <dbReference type="Proteomes" id="UP000264541"/>
    </source>
</evidence>
<proteinExistence type="predicted"/>
<evidence type="ECO:0000256" key="3">
    <source>
        <dbReference type="PROSITE-ProRule" id="PRU00339"/>
    </source>
</evidence>
<dbReference type="AlphaFoldDB" id="A0A372LN08"/>
<dbReference type="PROSITE" id="PS50005">
    <property type="entry name" value="TPR"/>
    <property type="match status" value="1"/>
</dbReference>
<dbReference type="PANTHER" id="PTHR45586">
    <property type="entry name" value="TPR REPEAT-CONTAINING PROTEIN PA4667"/>
    <property type="match status" value="1"/>
</dbReference>
<dbReference type="Pfam" id="PF13429">
    <property type="entry name" value="TPR_15"/>
    <property type="match status" value="1"/>
</dbReference>
<organism evidence="4 5">
    <name type="scientific">Peribacillus saganii</name>
    <dbReference type="NCBI Taxonomy" id="2303992"/>
    <lineage>
        <taxon>Bacteria</taxon>
        <taxon>Bacillati</taxon>
        <taxon>Bacillota</taxon>
        <taxon>Bacilli</taxon>
        <taxon>Bacillales</taxon>
        <taxon>Bacillaceae</taxon>
        <taxon>Peribacillus</taxon>
    </lineage>
</organism>
<dbReference type="PANTHER" id="PTHR45586:SF15">
    <property type="entry name" value="TPR REPEAT-CONTAINING PROTEIN YPIA"/>
    <property type="match status" value="1"/>
</dbReference>
<dbReference type="SMART" id="SM00028">
    <property type="entry name" value="TPR"/>
    <property type="match status" value="5"/>
</dbReference>
<dbReference type="SUPFAM" id="SSF48452">
    <property type="entry name" value="TPR-like"/>
    <property type="match status" value="2"/>
</dbReference>
<feature type="repeat" description="TPR" evidence="3">
    <location>
        <begin position="271"/>
        <end position="304"/>
    </location>
</feature>
<dbReference type="InterPro" id="IPR019734">
    <property type="entry name" value="TPR_rpt"/>
</dbReference>
<reference evidence="4 5" key="1">
    <citation type="submission" date="2018-08" db="EMBL/GenBank/DDBJ databases">
        <title>Bacillus chawlae sp. nov., Bacillus glennii sp. nov., and Bacillus saganii sp. nov. Isolated from the Vehicle Assembly Building at Kennedy Space Center where the Viking Spacecraft were Assembled.</title>
        <authorList>
            <person name="Seuylemezian A."/>
            <person name="Vaishampayan P."/>
        </authorList>
    </citation>
    <scope>NUCLEOTIDE SEQUENCE [LARGE SCALE GENOMIC DNA]</scope>
    <source>
        <strain evidence="4 5">V47-23a</strain>
    </source>
</reference>
<dbReference type="Pfam" id="PF14559">
    <property type="entry name" value="TPR_19"/>
    <property type="match status" value="1"/>
</dbReference>
<dbReference type="Proteomes" id="UP000264541">
    <property type="component" value="Unassembled WGS sequence"/>
</dbReference>